<dbReference type="Proteomes" id="UP000639396">
    <property type="component" value="Unassembled WGS sequence"/>
</dbReference>
<dbReference type="SUPFAM" id="SSF53649">
    <property type="entry name" value="Alkaline phosphatase-like"/>
    <property type="match status" value="1"/>
</dbReference>
<dbReference type="InterPro" id="IPR017850">
    <property type="entry name" value="Alkaline_phosphatase_core_sf"/>
</dbReference>
<dbReference type="EMBL" id="JACXJA010000046">
    <property type="protein sequence ID" value="MBD2865749.1"/>
    <property type="molecule type" value="Genomic_DNA"/>
</dbReference>
<dbReference type="InterPro" id="IPR006311">
    <property type="entry name" value="TAT_signal"/>
</dbReference>
<evidence type="ECO:0000313" key="2">
    <source>
        <dbReference type="Proteomes" id="UP000639396"/>
    </source>
</evidence>
<dbReference type="Pfam" id="PF07394">
    <property type="entry name" value="DUF1501"/>
    <property type="match status" value="1"/>
</dbReference>
<dbReference type="PANTHER" id="PTHR43737:SF1">
    <property type="entry name" value="DUF1501 DOMAIN-CONTAINING PROTEIN"/>
    <property type="match status" value="1"/>
</dbReference>
<proteinExistence type="predicted"/>
<organism evidence="1 2">
    <name type="scientific">Paenibacillus oceani</name>
    <dbReference type="NCBI Taxonomy" id="2772510"/>
    <lineage>
        <taxon>Bacteria</taxon>
        <taxon>Bacillati</taxon>
        <taxon>Bacillota</taxon>
        <taxon>Bacilli</taxon>
        <taxon>Bacillales</taxon>
        <taxon>Paenibacillaceae</taxon>
        <taxon>Paenibacillus</taxon>
    </lineage>
</organism>
<keyword evidence="2" id="KW-1185">Reference proteome</keyword>
<reference evidence="1" key="1">
    <citation type="submission" date="2020-09" db="EMBL/GenBank/DDBJ databases">
        <title>A novel bacterium of genus Paenibacillus, isolated from South China Sea.</title>
        <authorList>
            <person name="Huang H."/>
            <person name="Mo K."/>
            <person name="Hu Y."/>
        </authorList>
    </citation>
    <scope>NUCLEOTIDE SEQUENCE</scope>
    <source>
        <strain evidence="1">IB182363</strain>
    </source>
</reference>
<gene>
    <name evidence="1" type="ORF">IDH45_27580</name>
</gene>
<protein>
    <submittedName>
        <fullName evidence="1">DUF1501 domain-containing protein</fullName>
    </submittedName>
</protein>
<dbReference type="InterPro" id="IPR010869">
    <property type="entry name" value="DUF1501"/>
</dbReference>
<dbReference type="RefSeq" id="WP_190931368.1">
    <property type="nucleotide sequence ID" value="NZ_JACXJA010000046.1"/>
</dbReference>
<name>A0A927CE13_9BACL</name>
<accession>A0A927CE13</accession>
<dbReference type="AlphaFoldDB" id="A0A927CE13"/>
<evidence type="ECO:0000313" key="1">
    <source>
        <dbReference type="EMBL" id="MBD2865749.1"/>
    </source>
</evidence>
<dbReference type="PANTHER" id="PTHR43737">
    <property type="entry name" value="BLL7424 PROTEIN"/>
    <property type="match status" value="1"/>
</dbReference>
<dbReference type="PROSITE" id="PS51318">
    <property type="entry name" value="TAT"/>
    <property type="match status" value="1"/>
</dbReference>
<comment type="caution">
    <text evidence="1">The sequence shown here is derived from an EMBL/GenBank/DDBJ whole genome shotgun (WGS) entry which is preliminary data.</text>
</comment>
<sequence>MKMSRREFIVRGSALFATLGLGGPLLFSPSGEAQVQDESKEGGGGTAESTVLVVIQLSGGNDGINTLIPYGQGVYYDSRSTLALKESEVLHLDGKSGLHPSLQGLHRMYEAGKLAIVQGVGYPNPDRSHFRSMDIWQTAEPDKFIKEGWLGRYVESSLGGNRNPLKAIQIGNIANKAFESATVNAPVIQSIESYQLLLDPKAPKIEFNRLAQSFLDMYDPKRQGVHLQVACRRGAEAYESVVAIQELASAYKHKVEYPKTAIAKDLKVAAQLLAGGSGTRVFYTQLGGFDDHADEKEQHAKLLQELDEAVTAFYSDLEEQGLAGKVVTLAFSEFGRRVKENGSGGTDHGTAGPVFVMGGGVKGGMYGVYPSLERLDAHGDLKHEVDFRSVYYTLVDRWLQGDAKSTLGKSYETLGFLA</sequence>